<evidence type="ECO:0000256" key="17">
    <source>
        <dbReference type="RuleBase" id="RU362084"/>
    </source>
</evidence>
<comment type="similarity">
    <text evidence="2 17">Belongs to the cation transport ATPase (P-type) (TC 3.A.3) family. Type IIC subfamily.</text>
</comment>
<evidence type="ECO:0000256" key="2">
    <source>
        <dbReference type="ARBA" id="ARBA00006934"/>
    </source>
</evidence>
<dbReference type="NCBIfam" id="TIGR01106">
    <property type="entry name" value="ATPase-IIC_X-K"/>
    <property type="match status" value="1"/>
</dbReference>
<dbReference type="Gene3D" id="1.20.1110.10">
    <property type="entry name" value="Calcium-transporting ATPase, transmembrane domain"/>
    <property type="match status" value="2"/>
</dbReference>
<dbReference type="InterPro" id="IPR004014">
    <property type="entry name" value="ATPase_P-typ_cation-transptr_N"/>
</dbReference>
<dbReference type="FunFam" id="3.40.50.1000:FF:000004">
    <property type="entry name" value="Sodium/potassium-transporting ATPase subunit alpha"/>
    <property type="match status" value="1"/>
</dbReference>
<dbReference type="InterPro" id="IPR023299">
    <property type="entry name" value="ATPase_P-typ_cyto_dom_N"/>
</dbReference>
<keyword evidence="12 17" id="KW-0630">Potassium</keyword>
<dbReference type="Ensembl" id="ENSPCLT00000017598.1">
    <property type="protein sequence ID" value="ENSPCLP00000013244.1"/>
    <property type="gene ID" value="ENSPCLG00000010126.1"/>
</dbReference>
<keyword evidence="5" id="KW-0597">Phosphoprotein</keyword>
<feature type="transmembrane region" description="Helical" evidence="17">
    <location>
        <begin position="758"/>
        <end position="781"/>
    </location>
</feature>
<dbReference type="GO" id="GO:0005391">
    <property type="term" value="F:P-type sodium:potassium-exchanging transporter activity"/>
    <property type="evidence" value="ECO:0007669"/>
    <property type="project" value="TreeGrafter"/>
</dbReference>
<dbReference type="SMART" id="SM00831">
    <property type="entry name" value="Cation_ATPase_N"/>
    <property type="match status" value="1"/>
</dbReference>
<protein>
    <recommendedName>
        <fullName evidence="17">Sodium/potassium-transporting ATPase subunit alpha</fullName>
    </recommendedName>
</protein>
<evidence type="ECO:0000256" key="8">
    <source>
        <dbReference type="ARBA" id="ARBA00022741"/>
    </source>
</evidence>
<dbReference type="GO" id="GO:0030007">
    <property type="term" value="P:intracellular potassium ion homeostasis"/>
    <property type="evidence" value="ECO:0007669"/>
    <property type="project" value="TreeGrafter"/>
</dbReference>
<keyword evidence="6 17" id="KW-0812">Transmembrane</keyword>
<evidence type="ECO:0000256" key="15">
    <source>
        <dbReference type="ARBA" id="ARBA00023065"/>
    </source>
</evidence>
<dbReference type="InterPro" id="IPR036412">
    <property type="entry name" value="HAD-like_sf"/>
</dbReference>
<keyword evidence="9" id="KW-0375">Hydrogen ion transport</keyword>
<dbReference type="InterPro" id="IPR050510">
    <property type="entry name" value="Cation_transp_ATPase_P-type"/>
</dbReference>
<feature type="transmembrane region" description="Helical" evidence="17">
    <location>
        <begin position="895"/>
        <end position="911"/>
    </location>
</feature>
<evidence type="ECO:0000259" key="18">
    <source>
        <dbReference type="SMART" id="SM00831"/>
    </source>
</evidence>
<dbReference type="InterPro" id="IPR005775">
    <property type="entry name" value="P-type_ATPase_IIC"/>
</dbReference>
<feature type="transmembrane region" description="Helical" evidence="17">
    <location>
        <begin position="57"/>
        <end position="78"/>
    </location>
</feature>
<keyword evidence="3 17" id="KW-0813">Transport</keyword>
<accession>A0A669PY40</accession>
<keyword evidence="16 17" id="KW-0472">Membrane</keyword>
<feature type="transmembrane region" description="Helical" evidence="17">
    <location>
        <begin position="864"/>
        <end position="883"/>
    </location>
</feature>
<dbReference type="Pfam" id="PF00122">
    <property type="entry name" value="E1-E2_ATPase"/>
    <property type="match status" value="1"/>
</dbReference>
<evidence type="ECO:0000256" key="4">
    <source>
        <dbReference type="ARBA" id="ARBA00022538"/>
    </source>
</evidence>
<comment type="subcellular location">
    <subcellularLocation>
        <location evidence="17">Cell membrane</location>
        <topology evidence="17">Multi-pass membrane protein</topology>
    </subcellularLocation>
    <subcellularLocation>
        <location evidence="1">Membrane</location>
        <topology evidence="1">Multi-pass membrane protein</topology>
    </subcellularLocation>
</comment>
<keyword evidence="8 17" id="KW-0547">Nucleotide-binding</keyword>
<dbReference type="PROSITE" id="PS00154">
    <property type="entry name" value="ATPASE_E1_E2"/>
    <property type="match status" value="1"/>
</dbReference>
<dbReference type="InterPro" id="IPR001757">
    <property type="entry name" value="P_typ_ATPase"/>
</dbReference>
<dbReference type="InterPro" id="IPR023298">
    <property type="entry name" value="ATPase_P-typ_TM_dom_sf"/>
</dbReference>
<feature type="transmembrane region" description="Helical" evidence="17">
    <location>
        <begin position="90"/>
        <end position="109"/>
    </location>
</feature>
<dbReference type="Pfam" id="PF08282">
    <property type="entry name" value="Hydrolase_3"/>
    <property type="match status" value="1"/>
</dbReference>
<keyword evidence="15 17" id="KW-0406">Ion transport</keyword>
<dbReference type="SUPFAM" id="SSF81653">
    <property type="entry name" value="Calcium ATPase, transduction domain A"/>
    <property type="match status" value="1"/>
</dbReference>
<feature type="domain" description="Cation-transporting P-type ATPase N-terminal" evidence="18">
    <location>
        <begin position="2"/>
        <end position="76"/>
    </location>
</feature>
<dbReference type="GO" id="GO:0005524">
    <property type="term" value="F:ATP binding"/>
    <property type="evidence" value="ECO:0007669"/>
    <property type="project" value="UniProtKB-KW"/>
</dbReference>
<dbReference type="PRINTS" id="PR00121">
    <property type="entry name" value="NAKATPASE"/>
</dbReference>
<dbReference type="SFLD" id="SFLDG00002">
    <property type="entry name" value="C1.7:_P-type_atpase_like"/>
    <property type="match status" value="1"/>
</dbReference>
<keyword evidence="13" id="KW-1278">Translocase</keyword>
<dbReference type="InterPro" id="IPR018303">
    <property type="entry name" value="ATPase_P-typ_P_site"/>
</dbReference>
<dbReference type="GO" id="GO:1902600">
    <property type="term" value="P:proton transmembrane transport"/>
    <property type="evidence" value="ECO:0007669"/>
    <property type="project" value="UniProtKB-KW"/>
</dbReference>
<dbReference type="Gene3D" id="2.70.150.10">
    <property type="entry name" value="Calcium-transporting ATPase, cytoplasmic transduction domain A"/>
    <property type="match status" value="1"/>
</dbReference>
<dbReference type="Pfam" id="PF13246">
    <property type="entry name" value="Cation_ATPase"/>
    <property type="match status" value="1"/>
</dbReference>
<sequence>QDDHRLSTSQLEEKYGTSIDKGLSSTRAAEILARDGPNALTPPKATPEIVKFLKQMVGGFSILLWIGAVFSWISFGIQLAQGAESAFDNLYLGVVLAVVVILTGIFAYYQEAKSTNIMASFSKMIPQVGITYAEKKEMPIKGGDRIPADIRLIAAQGCKVDNSSLTGESEPQSRSCDFTHENPLETRNIAFYSTTCVEGTATGIVINTGDRTIIGRIASLASGVGNEKTPIAIEIEHFVYLVAGVAISIGVLFFIISVSMRYKILDSIIFLIGIIVANVPEGLLATVTVSLSLTAKRMAKKNCLVKNLEAVETLGSTSIICSDKTGTLTQNRMTVAHLWFDNQIYSADTSEDQTSKYGSGGSRKGWLCGMFPILSFHWMERIIRLYMLFQMSSYCGTQLSIHETDDPNDKRFLLVMKGAPERILERCSTIMINGKEEPLDSEKAEAFQTAYMELGGLGERVLGFCHLYLPENDFPDTYTFDTDSMNFPTSNLCFVGLLSMIDPPRSTVPDAVSKCRSAGIKVIMVTGDHPITAKAIAKSVGIISATSETVEDIAKRLNIPVEQVNRQEATAAVVNGMELKDMSLQELDEILCNHSEIVFARTSPQQKLIIVEGCQRQGAVVAVTGDGVNDSPALKKADIGIAMGIAGSDAAKNAADMVLLDDNFASIVTGVEEGRLIFDNLKKTIAYTLTKNIAELCPFLIYIIASIPMPIGTITILFIDLGTDIIPSVALAYEKAESDIMNRRPRNKKKDRLVNEQLAIYSYLQIGIMQSVGAFVTYFTVYAEQGFLPSTLLGVRVDWENNAINDFEDSYGQQWTKYQRTYLQWTGYTAFFVSITIQQVADLIIRKTRRNSIFQQGLFRNKVIWVGIFSQIGIALILTYGLGHVTALNFTPLRFQYWFVAVPFAVLIWVYDEVRKLFIRRYPGSWWDKNMYY</sequence>
<dbReference type="GO" id="GO:0005886">
    <property type="term" value="C:plasma membrane"/>
    <property type="evidence" value="ECO:0007669"/>
    <property type="project" value="UniProtKB-SubCell"/>
</dbReference>
<dbReference type="NCBIfam" id="TIGR01494">
    <property type="entry name" value="ATPase_P-type"/>
    <property type="match status" value="2"/>
</dbReference>
<keyword evidence="11" id="KW-0460">Magnesium</keyword>
<keyword evidence="10 17" id="KW-0067">ATP-binding</keyword>
<reference evidence="19" key="2">
    <citation type="submission" date="2025-09" db="UniProtKB">
        <authorList>
            <consortium name="Ensembl"/>
        </authorList>
    </citation>
    <scope>IDENTIFICATION</scope>
</reference>
<dbReference type="SUPFAM" id="SSF56784">
    <property type="entry name" value="HAD-like"/>
    <property type="match status" value="1"/>
</dbReference>
<evidence type="ECO:0000256" key="7">
    <source>
        <dbReference type="ARBA" id="ARBA00022723"/>
    </source>
</evidence>
<dbReference type="SUPFAM" id="SSF81665">
    <property type="entry name" value="Calcium ATPase, transmembrane domain M"/>
    <property type="match status" value="1"/>
</dbReference>
<evidence type="ECO:0000256" key="11">
    <source>
        <dbReference type="ARBA" id="ARBA00022842"/>
    </source>
</evidence>
<evidence type="ECO:0000256" key="12">
    <source>
        <dbReference type="ARBA" id="ARBA00022958"/>
    </source>
</evidence>
<dbReference type="Gene3D" id="3.40.1110.10">
    <property type="entry name" value="Calcium-transporting ATPase, cytoplasmic domain N"/>
    <property type="match status" value="2"/>
</dbReference>
<evidence type="ECO:0000313" key="19">
    <source>
        <dbReference type="Ensembl" id="ENSPCLP00000013244.1"/>
    </source>
</evidence>
<dbReference type="GO" id="GO:0046872">
    <property type="term" value="F:metal ion binding"/>
    <property type="evidence" value="ECO:0007669"/>
    <property type="project" value="UniProtKB-KW"/>
</dbReference>
<proteinExistence type="inferred from homology"/>
<evidence type="ECO:0000256" key="14">
    <source>
        <dbReference type="ARBA" id="ARBA00022989"/>
    </source>
</evidence>
<dbReference type="Gene3D" id="3.40.50.1000">
    <property type="entry name" value="HAD superfamily/HAD-like"/>
    <property type="match status" value="2"/>
</dbReference>
<dbReference type="PANTHER" id="PTHR43294">
    <property type="entry name" value="SODIUM/POTASSIUM-TRANSPORTING ATPASE SUBUNIT ALPHA"/>
    <property type="match status" value="1"/>
</dbReference>
<dbReference type="AlphaFoldDB" id="A0A669PY40"/>
<dbReference type="InterPro" id="IPR023214">
    <property type="entry name" value="HAD_sf"/>
</dbReference>
<keyword evidence="20" id="KW-1185">Reference proteome</keyword>
<dbReference type="Proteomes" id="UP000472261">
    <property type="component" value="Unplaced"/>
</dbReference>
<dbReference type="GO" id="GO:0016887">
    <property type="term" value="F:ATP hydrolysis activity"/>
    <property type="evidence" value="ECO:0007669"/>
    <property type="project" value="InterPro"/>
</dbReference>
<reference evidence="19" key="1">
    <citation type="submission" date="2025-08" db="UniProtKB">
        <authorList>
            <consortium name="Ensembl"/>
        </authorList>
    </citation>
    <scope>IDENTIFICATION</scope>
</reference>
<dbReference type="GO" id="GO:1990573">
    <property type="term" value="P:potassium ion import across plasma membrane"/>
    <property type="evidence" value="ECO:0007669"/>
    <property type="project" value="TreeGrafter"/>
</dbReference>
<dbReference type="InterPro" id="IPR008250">
    <property type="entry name" value="ATPase_P-typ_transduc_dom_A_sf"/>
</dbReference>
<feature type="transmembrane region" description="Helical" evidence="17">
    <location>
        <begin position="238"/>
        <end position="262"/>
    </location>
</feature>
<dbReference type="SFLD" id="SFLDF00027">
    <property type="entry name" value="p-type_atpase"/>
    <property type="match status" value="1"/>
</dbReference>
<dbReference type="FunFam" id="1.20.1110.10:FF:000079">
    <property type="entry name" value="Sodium/potassium-transporting ATPase subunit alpha"/>
    <property type="match status" value="1"/>
</dbReference>
<dbReference type="FunFam" id="1.20.1110.10:FF:000095">
    <property type="entry name" value="Sodium/potassium-transporting ATPase subunit alpha-1"/>
    <property type="match status" value="1"/>
</dbReference>
<feature type="transmembrane region" description="Helical" evidence="17">
    <location>
        <begin position="825"/>
        <end position="844"/>
    </location>
</feature>
<evidence type="ECO:0000256" key="6">
    <source>
        <dbReference type="ARBA" id="ARBA00022692"/>
    </source>
</evidence>
<dbReference type="InterPro" id="IPR044492">
    <property type="entry name" value="P_typ_ATPase_HD_dom"/>
</dbReference>
<dbReference type="PRINTS" id="PR00119">
    <property type="entry name" value="CATATPASE"/>
</dbReference>
<keyword evidence="14 17" id="KW-1133">Transmembrane helix</keyword>
<dbReference type="InterPro" id="IPR006068">
    <property type="entry name" value="ATPase_P-typ_cation-transptr_C"/>
</dbReference>
<keyword evidence="4 17" id="KW-0633">Potassium transport</keyword>
<evidence type="ECO:0000256" key="9">
    <source>
        <dbReference type="ARBA" id="ARBA00022781"/>
    </source>
</evidence>
<dbReference type="GO" id="GO:0006883">
    <property type="term" value="P:intracellular sodium ion homeostasis"/>
    <property type="evidence" value="ECO:0007669"/>
    <property type="project" value="TreeGrafter"/>
</dbReference>
<evidence type="ECO:0000256" key="3">
    <source>
        <dbReference type="ARBA" id="ARBA00022448"/>
    </source>
</evidence>
<evidence type="ECO:0000256" key="13">
    <source>
        <dbReference type="ARBA" id="ARBA00022967"/>
    </source>
</evidence>
<dbReference type="SFLD" id="SFLDS00003">
    <property type="entry name" value="Haloacid_Dehalogenase"/>
    <property type="match status" value="1"/>
</dbReference>
<evidence type="ECO:0000256" key="10">
    <source>
        <dbReference type="ARBA" id="ARBA00022840"/>
    </source>
</evidence>
<evidence type="ECO:0000256" key="5">
    <source>
        <dbReference type="ARBA" id="ARBA00022553"/>
    </source>
</evidence>
<evidence type="ECO:0000313" key="20">
    <source>
        <dbReference type="Proteomes" id="UP000472261"/>
    </source>
</evidence>
<organism evidence="19 20">
    <name type="scientific">Phasianus colchicus</name>
    <name type="common">Common pheasant</name>
    <dbReference type="NCBI Taxonomy" id="9054"/>
    <lineage>
        <taxon>Eukaryota</taxon>
        <taxon>Metazoa</taxon>
        <taxon>Chordata</taxon>
        <taxon>Craniata</taxon>
        <taxon>Vertebrata</taxon>
        <taxon>Euteleostomi</taxon>
        <taxon>Archelosauria</taxon>
        <taxon>Archosauria</taxon>
        <taxon>Dinosauria</taxon>
        <taxon>Saurischia</taxon>
        <taxon>Theropoda</taxon>
        <taxon>Coelurosauria</taxon>
        <taxon>Aves</taxon>
        <taxon>Neognathae</taxon>
        <taxon>Galloanserae</taxon>
        <taxon>Galliformes</taxon>
        <taxon>Phasianidae</taxon>
        <taxon>Phasianinae</taxon>
        <taxon>Phasianus</taxon>
    </lineage>
</organism>
<evidence type="ECO:0000256" key="1">
    <source>
        <dbReference type="ARBA" id="ARBA00004141"/>
    </source>
</evidence>
<dbReference type="PANTHER" id="PTHR43294:SF1">
    <property type="entry name" value="POTASSIUM-TRANSPORTING ATPASE ALPHA CHAIN 2"/>
    <property type="match status" value="1"/>
</dbReference>
<dbReference type="GO" id="GO:0036376">
    <property type="term" value="P:sodium ion export across plasma membrane"/>
    <property type="evidence" value="ECO:0007669"/>
    <property type="project" value="TreeGrafter"/>
</dbReference>
<dbReference type="Pfam" id="PF00689">
    <property type="entry name" value="Cation_ATPase_C"/>
    <property type="match status" value="1"/>
</dbReference>
<evidence type="ECO:0000256" key="16">
    <source>
        <dbReference type="ARBA" id="ARBA00023136"/>
    </source>
</evidence>
<name>A0A669PY40_PHACC</name>
<keyword evidence="7 17" id="KW-0479">Metal-binding</keyword>
<dbReference type="InterPro" id="IPR059000">
    <property type="entry name" value="ATPase_P-type_domA"/>
</dbReference>
<feature type="transmembrane region" description="Helical" evidence="17">
    <location>
        <begin position="268"/>
        <end position="291"/>
    </location>
</feature>
<dbReference type="Pfam" id="PF00690">
    <property type="entry name" value="Cation_ATPase_N"/>
    <property type="match status" value="1"/>
</dbReference>